<dbReference type="Pfam" id="PF02932">
    <property type="entry name" value="Neur_chan_memb"/>
    <property type="match status" value="1"/>
</dbReference>
<name>A0A7R9A4U8_9CRUS</name>
<keyword evidence="6" id="KW-0732">Signal</keyword>
<dbReference type="InterPro" id="IPR038050">
    <property type="entry name" value="Neuro_actylchol_rec"/>
</dbReference>
<dbReference type="Gene3D" id="2.70.170.10">
    <property type="entry name" value="Neurotransmitter-gated ion-channel ligand-binding domain"/>
    <property type="match status" value="1"/>
</dbReference>
<feature type="transmembrane region" description="Helical" evidence="11">
    <location>
        <begin position="298"/>
        <end position="317"/>
    </location>
</feature>
<dbReference type="GO" id="GO:0005886">
    <property type="term" value="C:plasma membrane"/>
    <property type="evidence" value="ECO:0007669"/>
    <property type="project" value="UniProtKB-SubCell"/>
</dbReference>
<dbReference type="InterPro" id="IPR006029">
    <property type="entry name" value="Neurotrans-gated_channel_TM"/>
</dbReference>
<keyword evidence="4" id="KW-1003">Cell membrane</keyword>
<dbReference type="GO" id="GO:0005254">
    <property type="term" value="F:chloride channel activity"/>
    <property type="evidence" value="ECO:0007669"/>
    <property type="project" value="UniProtKB-ARBA"/>
</dbReference>
<dbReference type="PRINTS" id="PR00253">
    <property type="entry name" value="GABAARECEPTR"/>
</dbReference>
<keyword evidence="5 11" id="KW-0812">Transmembrane</keyword>
<evidence type="ECO:0000256" key="1">
    <source>
        <dbReference type="ARBA" id="ARBA00004141"/>
    </source>
</evidence>
<dbReference type="InterPro" id="IPR006201">
    <property type="entry name" value="Neur_channel"/>
</dbReference>
<evidence type="ECO:0000259" key="13">
    <source>
        <dbReference type="Pfam" id="PF02932"/>
    </source>
</evidence>
<dbReference type="InterPro" id="IPR006028">
    <property type="entry name" value="GABAA/Glycine_rcpt"/>
</dbReference>
<dbReference type="InterPro" id="IPR036719">
    <property type="entry name" value="Neuro-gated_channel_TM_sf"/>
</dbReference>
<evidence type="ECO:0000256" key="5">
    <source>
        <dbReference type="ARBA" id="ARBA00022692"/>
    </source>
</evidence>
<evidence type="ECO:0000313" key="14">
    <source>
        <dbReference type="EMBL" id="CAD7247722.1"/>
    </source>
</evidence>
<evidence type="ECO:0000256" key="9">
    <source>
        <dbReference type="ARBA" id="ARBA00023136"/>
    </source>
</evidence>
<dbReference type="Proteomes" id="UP000677054">
    <property type="component" value="Unassembled WGS sequence"/>
</dbReference>
<dbReference type="SUPFAM" id="SSF63712">
    <property type="entry name" value="Nicotinic receptor ligand binding domain-like"/>
    <property type="match status" value="1"/>
</dbReference>
<keyword evidence="15" id="KW-1185">Reference proteome</keyword>
<dbReference type="SUPFAM" id="SSF90112">
    <property type="entry name" value="Neurotransmitter-gated ion-channel transmembrane pore"/>
    <property type="match status" value="1"/>
</dbReference>
<feature type="transmembrane region" description="Helical" evidence="11">
    <location>
        <begin position="268"/>
        <end position="286"/>
    </location>
</feature>
<evidence type="ECO:0000256" key="7">
    <source>
        <dbReference type="ARBA" id="ARBA00022989"/>
    </source>
</evidence>
<evidence type="ECO:0000256" key="6">
    <source>
        <dbReference type="ARBA" id="ARBA00022729"/>
    </source>
</evidence>
<dbReference type="Gene3D" id="1.20.58.390">
    <property type="entry name" value="Neurotransmitter-gated ion-channel transmembrane domain"/>
    <property type="match status" value="1"/>
</dbReference>
<sequence>MNVALSFLEQEKQILDGILGPDRYDARIRPLGLNRTEDPAVITINFFLRGITEIDDIAMDYTVQLTFREQWKDERLKFDNMGGKVKYLVLVDPKKMWMPDLFFQNEREANLHNILLPNVFVRITPDGQVLYSIRSASASSASGRPFRIHFLFLPLDVHLLSVSLLTRSRVRDGWTTEDLVLRWKDSAPVQIVKNLTIPKFTLEEYSTDRCNSVTNTGEYGCLRVNFTFKREFSHHFTQIYVPSCLLVIASWVSSWLDGKEAVARMSLGVVSLLALVVQSSFVHASLPPLSYPTAIDVWMGACMTFAFLALLESVVVTHASQSEANWLLPQTELESVPFERERPSLGSQSRWSVNQPRWNGIRWPPERVDAACRSAFPACFAFFNVVYWCYFL</sequence>
<keyword evidence="9 11" id="KW-0472">Membrane</keyword>
<gene>
    <name evidence="14" type="ORF">DSTB1V02_LOCUS7547</name>
</gene>
<reference evidence="14" key="1">
    <citation type="submission" date="2020-11" db="EMBL/GenBank/DDBJ databases">
        <authorList>
            <person name="Tran Van P."/>
        </authorList>
    </citation>
    <scope>NUCLEOTIDE SEQUENCE</scope>
</reference>
<evidence type="ECO:0000259" key="12">
    <source>
        <dbReference type="Pfam" id="PF02931"/>
    </source>
</evidence>
<keyword evidence="3" id="KW-0813">Transport</keyword>
<evidence type="ECO:0000256" key="2">
    <source>
        <dbReference type="ARBA" id="ARBA00004236"/>
    </source>
</evidence>
<protein>
    <recommendedName>
        <fullName evidence="16">Glutamate-gated chloride channel</fullName>
    </recommendedName>
</protein>
<evidence type="ECO:0000313" key="15">
    <source>
        <dbReference type="Proteomes" id="UP000677054"/>
    </source>
</evidence>
<dbReference type="GO" id="GO:0005230">
    <property type="term" value="F:extracellular ligand-gated monoatomic ion channel activity"/>
    <property type="evidence" value="ECO:0007669"/>
    <property type="project" value="InterPro"/>
</dbReference>
<evidence type="ECO:0000256" key="3">
    <source>
        <dbReference type="ARBA" id="ARBA00022448"/>
    </source>
</evidence>
<organism evidence="14">
    <name type="scientific">Darwinula stevensoni</name>
    <dbReference type="NCBI Taxonomy" id="69355"/>
    <lineage>
        <taxon>Eukaryota</taxon>
        <taxon>Metazoa</taxon>
        <taxon>Ecdysozoa</taxon>
        <taxon>Arthropoda</taxon>
        <taxon>Crustacea</taxon>
        <taxon>Oligostraca</taxon>
        <taxon>Ostracoda</taxon>
        <taxon>Podocopa</taxon>
        <taxon>Podocopida</taxon>
        <taxon>Darwinulocopina</taxon>
        <taxon>Darwinuloidea</taxon>
        <taxon>Darwinulidae</taxon>
        <taxon>Darwinula</taxon>
    </lineage>
</organism>
<dbReference type="EMBL" id="LR901072">
    <property type="protein sequence ID" value="CAD7247722.1"/>
    <property type="molecule type" value="Genomic_DNA"/>
</dbReference>
<evidence type="ECO:0000256" key="11">
    <source>
        <dbReference type="SAM" id="Phobius"/>
    </source>
</evidence>
<evidence type="ECO:0000256" key="8">
    <source>
        <dbReference type="ARBA" id="ARBA00023065"/>
    </source>
</evidence>
<dbReference type="AlphaFoldDB" id="A0A7R9A4U8"/>
<dbReference type="CDD" id="cd19049">
    <property type="entry name" value="LGIC_TM_anion"/>
    <property type="match status" value="1"/>
</dbReference>
<proteinExistence type="predicted"/>
<dbReference type="InterPro" id="IPR036734">
    <property type="entry name" value="Neur_chan_lig-bd_sf"/>
</dbReference>
<dbReference type="PANTHER" id="PTHR18945">
    <property type="entry name" value="NEUROTRANSMITTER GATED ION CHANNEL"/>
    <property type="match status" value="1"/>
</dbReference>
<dbReference type="CDD" id="cd18993">
    <property type="entry name" value="LGIC_ECD_GluCl"/>
    <property type="match status" value="1"/>
</dbReference>
<keyword evidence="7 11" id="KW-1133">Transmembrane helix</keyword>
<evidence type="ECO:0000256" key="4">
    <source>
        <dbReference type="ARBA" id="ARBA00022475"/>
    </source>
</evidence>
<keyword evidence="10" id="KW-0407">Ion channel</keyword>
<feature type="transmembrane region" description="Helical" evidence="11">
    <location>
        <begin position="239"/>
        <end position="256"/>
    </location>
</feature>
<keyword evidence="8" id="KW-0406">Ion transport</keyword>
<accession>A0A7R9A4U8</accession>
<dbReference type="InterPro" id="IPR006202">
    <property type="entry name" value="Neur_chan_lig-bd"/>
</dbReference>
<feature type="domain" description="Neurotransmitter-gated ion-channel ligand-binding" evidence="12">
    <location>
        <begin position="12"/>
        <end position="230"/>
    </location>
</feature>
<dbReference type="Pfam" id="PF02931">
    <property type="entry name" value="Neur_chan_LBD"/>
    <property type="match status" value="1"/>
</dbReference>
<dbReference type="GO" id="GO:0004888">
    <property type="term" value="F:transmembrane signaling receptor activity"/>
    <property type="evidence" value="ECO:0007669"/>
    <property type="project" value="InterPro"/>
</dbReference>
<dbReference type="EMBL" id="CAJPEV010001555">
    <property type="protein sequence ID" value="CAG0893264.1"/>
    <property type="molecule type" value="Genomic_DNA"/>
</dbReference>
<evidence type="ECO:0000256" key="10">
    <source>
        <dbReference type="ARBA" id="ARBA00023303"/>
    </source>
</evidence>
<feature type="domain" description="Neurotransmitter-gated ion-channel transmembrane" evidence="13">
    <location>
        <begin position="239"/>
        <end position="320"/>
    </location>
</feature>
<comment type="subcellular location">
    <subcellularLocation>
        <location evidence="2">Cell membrane</location>
    </subcellularLocation>
    <subcellularLocation>
        <location evidence="1">Membrane</location>
        <topology evidence="1">Multi-pass membrane protein</topology>
    </subcellularLocation>
</comment>
<dbReference type="OrthoDB" id="442503at2759"/>
<dbReference type="GO" id="GO:0099095">
    <property type="term" value="F:ligand-gated monoatomic anion channel activity"/>
    <property type="evidence" value="ECO:0007669"/>
    <property type="project" value="UniProtKB-ARBA"/>
</dbReference>
<evidence type="ECO:0008006" key="16">
    <source>
        <dbReference type="Google" id="ProtNLM"/>
    </source>
</evidence>